<dbReference type="EMBL" id="FPAU01000002">
    <property type="protein sequence ID" value="SFT82573.1"/>
    <property type="molecule type" value="Genomic_DNA"/>
</dbReference>
<dbReference type="RefSeq" id="WP_007370303.1">
    <property type="nucleotide sequence ID" value="NZ_CP045300.1"/>
</dbReference>
<reference evidence="3" key="1">
    <citation type="submission" date="2016-10" db="EMBL/GenBank/DDBJ databases">
        <authorList>
            <person name="Varghese N."/>
            <person name="Submissions S."/>
        </authorList>
    </citation>
    <scope>NUCLEOTIDE SEQUENCE [LARGE SCALE GENOMIC DNA]</scope>
    <source>
        <strain evidence="3">Ah-143</strain>
    </source>
</reference>
<organism evidence="2 3">
    <name type="scientific">Kosakonia arachidis</name>
    <dbReference type="NCBI Taxonomy" id="551989"/>
    <lineage>
        <taxon>Bacteria</taxon>
        <taxon>Pseudomonadati</taxon>
        <taxon>Pseudomonadota</taxon>
        <taxon>Gammaproteobacteria</taxon>
        <taxon>Enterobacterales</taxon>
        <taxon>Enterobacteriaceae</taxon>
        <taxon>Kosakonia</taxon>
    </lineage>
</organism>
<gene>
    <name evidence="2" type="ORF">SAMN05192562_102314</name>
</gene>
<evidence type="ECO:0000313" key="2">
    <source>
        <dbReference type="EMBL" id="SFT82573.1"/>
    </source>
</evidence>
<dbReference type="OrthoDB" id="6625477at2"/>
<evidence type="ECO:0000313" key="3">
    <source>
        <dbReference type="Proteomes" id="UP000199187"/>
    </source>
</evidence>
<accession>A0A1I7B5S8</accession>
<keyword evidence="3" id="KW-1185">Reference proteome</keyword>
<dbReference type="GeneID" id="66390804"/>
<dbReference type="AlphaFoldDB" id="A0A1I7B5S8"/>
<feature type="region of interest" description="Disordered" evidence="1">
    <location>
        <begin position="122"/>
        <end position="141"/>
    </location>
</feature>
<evidence type="ECO:0000256" key="1">
    <source>
        <dbReference type="SAM" id="MobiDB-lite"/>
    </source>
</evidence>
<sequence length="141" mass="15804">MNAESHGHDLTSSLTPLAEENTSIPPFVKTIAVRLSWACSLEEADVYRQLSAPWYQGVVTEEDKQQLLVHFPFMAPLHAPASVADYTIMLVSLWLNIEEMYHRGTLLPEELMQGLIKKSATSQAQDCRHNRDSVAASAPRR</sequence>
<name>A0A1I7B5S8_9ENTR</name>
<proteinExistence type="predicted"/>
<dbReference type="Proteomes" id="UP000199187">
    <property type="component" value="Unassembled WGS sequence"/>
</dbReference>
<protein>
    <submittedName>
        <fullName evidence="2">Uncharacterized protein</fullName>
    </submittedName>
</protein>